<evidence type="ECO:0000313" key="4">
    <source>
        <dbReference type="Proteomes" id="UP000708208"/>
    </source>
</evidence>
<feature type="region of interest" description="Disordered" evidence="1">
    <location>
        <begin position="493"/>
        <end position="524"/>
    </location>
</feature>
<feature type="compositionally biased region" description="Low complexity" evidence="1">
    <location>
        <begin position="451"/>
        <end position="467"/>
    </location>
</feature>
<reference evidence="3" key="1">
    <citation type="submission" date="2021-06" db="EMBL/GenBank/DDBJ databases">
        <authorList>
            <person name="Hodson N. C."/>
            <person name="Mongue J. A."/>
            <person name="Jaron S. K."/>
        </authorList>
    </citation>
    <scope>NUCLEOTIDE SEQUENCE</scope>
</reference>
<dbReference type="SMART" id="SM01015">
    <property type="entry name" value="Arfaptin"/>
    <property type="match status" value="1"/>
</dbReference>
<dbReference type="EMBL" id="CAJVCH010528300">
    <property type="protein sequence ID" value="CAG7823073.1"/>
    <property type="molecule type" value="Genomic_DNA"/>
</dbReference>
<dbReference type="SMART" id="SM01237">
    <property type="entry name" value="ICA69"/>
    <property type="match status" value="1"/>
</dbReference>
<dbReference type="GO" id="GO:0005794">
    <property type="term" value="C:Golgi apparatus"/>
    <property type="evidence" value="ECO:0007669"/>
    <property type="project" value="TreeGrafter"/>
</dbReference>
<accession>A0A8J2KY81</accession>
<feature type="region of interest" description="Disordered" evidence="1">
    <location>
        <begin position="297"/>
        <end position="329"/>
    </location>
</feature>
<name>A0A8J2KY81_9HEXA</name>
<evidence type="ECO:0000313" key="3">
    <source>
        <dbReference type="EMBL" id="CAG7823073.1"/>
    </source>
</evidence>
<feature type="compositionally biased region" description="Polar residues" evidence="1">
    <location>
        <begin position="374"/>
        <end position="396"/>
    </location>
</feature>
<dbReference type="FunFam" id="1.20.1270.60:FF:000068">
    <property type="entry name" value="Islet cell autoantigen"/>
    <property type="match status" value="1"/>
</dbReference>
<feature type="region of interest" description="Disordered" evidence="1">
    <location>
        <begin position="368"/>
        <end position="397"/>
    </location>
</feature>
<dbReference type="InterPro" id="IPR024114">
    <property type="entry name" value="Islet_autoAg_Ica1/Ica1-like"/>
</dbReference>
<evidence type="ECO:0000256" key="1">
    <source>
        <dbReference type="SAM" id="MobiDB-lite"/>
    </source>
</evidence>
<dbReference type="Pfam" id="PF04629">
    <property type="entry name" value="ICA69"/>
    <property type="match status" value="1"/>
</dbReference>
<sequence length="556" mass="62041">MESSKKLSWKSRMDRSTLNKVQHQFWVTKQTMYRKLGKKEDDCIVASDAALDAKLELFKSIQLTSSSMNKLLDRYQEKICFLAQEQNAMGRFLKEYGKTDKSGAGKMMVQMGKSLIYCSQQEIALRPPLLRLYQEVDTFRNRAVEDTLGTINSMERLRNEYRASLNWMKNVSQELDPDTMKQMEKFRKVQTHVKQSKAQFDKLKLACLQKVDLLAAARCNMFSHALIQYQNATIKTTGKNTRIYNTLATTFKGYQHFEFSVVKELAEPSKKLAAECGAQEATEDFLFDFNDELSQQKLKDKDKGSTDEGLIRLQESGDPGDIQQRRRQNEEDLLASADASELLENLLGPSGSDQSPETENAQDALNLGLGLFSPQPTSTTNNSKEKGSNSPNSMLSIGSFMSKCSAKELKKDKDHDKDLIGGDLEGLSFENNDTMALLNEILSVSSLQPFTSPQSTASTQDTDSTPAKSDAALVPTAPSSFLPSQLLDFENLDDPGDLLNFNGPPIPTSQKKDDAASTSGPGQAKSWYDIFADLDPIANPDAVGKKETEEIENRYC</sequence>
<protein>
    <recommendedName>
        <fullName evidence="2">AH domain-containing protein</fullName>
    </recommendedName>
</protein>
<dbReference type="PROSITE" id="PS50870">
    <property type="entry name" value="AH"/>
    <property type="match status" value="1"/>
</dbReference>
<organism evidence="3 4">
    <name type="scientific">Allacma fusca</name>
    <dbReference type="NCBI Taxonomy" id="39272"/>
    <lineage>
        <taxon>Eukaryota</taxon>
        <taxon>Metazoa</taxon>
        <taxon>Ecdysozoa</taxon>
        <taxon>Arthropoda</taxon>
        <taxon>Hexapoda</taxon>
        <taxon>Collembola</taxon>
        <taxon>Symphypleona</taxon>
        <taxon>Sminthuridae</taxon>
        <taxon>Allacma</taxon>
    </lineage>
</organism>
<dbReference type="GO" id="GO:0019904">
    <property type="term" value="F:protein domain specific binding"/>
    <property type="evidence" value="ECO:0007669"/>
    <property type="project" value="InterPro"/>
</dbReference>
<comment type="caution">
    <text evidence="3">The sequence shown here is derived from an EMBL/GenBank/DDBJ whole genome shotgun (WGS) entry which is preliminary data.</text>
</comment>
<dbReference type="PANTHER" id="PTHR10164">
    <property type="entry name" value="ISLET CELL AUTOANTIGEN 1"/>
    <property type="match status" value="1"/>
</dbReference>
<dbReference type="AlphaFoldDB" id="A0A8J2KY81"/>
<dbReference type="InterPro" id="IPR010504">
    <property type="entry name" value="AH_dom"/>
</dbReference>
<dbReference type="Pfam" id="PF06456">
    <property type="entry name" value="Arfaptin"/>
    <property type="match status" value="1"/>
</dbReference>
<evidence type="ECO:0000259" key="2">
    <source>
        <dbReference type="PROSITE" id="PS50870"/>
    </source>
</evidence>
<proteinExistence type="predicted"/>
<feature type="compositionally biased region" description="Basic and acidic residues" evidence="1">
    <location>
        <begin position="297"/>
        <end position="310"/>
    </location>
</feature>
<feature type="domain" description="AH" evidence="2">
    <location>
        <begin position="46"/>
        <end position="249"/>
    </location>
</feature>
<gene>
    <name evidence="3" type="ORF">AFUS01_LOCUS33309</name>
</gene>
<feature type="region of interest" description="Disordered" evidence="1">
    <location>
        <begin position="449"/>
        <end position="477"/>
    </location>
</feature>
<dbReference type="PANTHER" id="PTHR10164:SF4">
    <property type="entry name" value="GH23156P"/>
    <property type="match status" value="1"/>
</dbReference>
<dbReference type="InterPro" id="IPR006723">
    <property type="entry name" value="Islet_autoAg_Ica1_C"/>
</dbReference>
<dbReference type="OrthoDB" id="2126778at2759"/>
<keyword evidence="4" id="KW-1185">Reference proteome</keyword>
<dbReference type="GO" id="GO:0051049">
    <property type="term" value="P:regulation of transport"/>
    <property type="evidence" value="ECO:0007669"/>
    <property type="project" value="TreeGrafter"/>
</dbReference>
<dbReference type="Proteomes" id="UP000708208">
    <property type="component" value="Unassembled WGS sequence"/>
</dbReference>